<keyword evidence="5" id="KW-0560">Oxidoreductase</keyword>
<reference evidence="6 7" key="1">
    <citation type="submission" date="2020-04" db="EMBL/GenBank/DDBJ databases">
        <title>MicrobeNet Type strains.</title>
        <authorList>
            <person name="Nicholson A.C."/>
        </authorList>
    </citation>
    <scope>NUCLEOTIDE SEQUENCE [LARGE SCALE GENOMIC DNA]</scope>
    <source>
        <strain evidence="6 7">CCUG 61472</strain>
    </source>
</reference>
<evidence type="ECO:0000313" key="6">
    <source>
        <dbReference type="EMBL" id="NKZ24167.1"/>
    </source>
</evidence>
<dbReference type="InterPro" id="IPR013785">
    <property type="entry name" value="Aldolase_TIM"/>
</dbReference>
<dbReference type="SUPFAM" id="SSF51412">
    <property type="entry name" value="Inosine monophosphate dehydrogenase (IMPDH)"/>
    <property type="match status" value="1"/>
</dbReference>
<evidence type="ECO:0000313" key="7">
    <source>
        <dbReference type="Proteomes" id="UP000549765"/>
    </source>
</evidence>
<comment type="function">
    <text evidence="1">Nitronate monooxygenase that uses molecular oxygen to catalyze the oxidative denitrification of alkyl nitronates. Acts on propionate 3-nitronate (P3N), the presumed physiological substrate. Probably functions in the detoxification of P3N, a metabolic poison produced by plants and fungi as a defense mechanism.</text>
</comment>
<evidence type="ECO:0000256" key="3">
    <source>
        <dbReference type="ARBA" id="ARBA00022630"/>
    </source>
</evidence>
<protein>
    <recommendedName>
        <fullName evidence="2">Probable nitronate monooxygenase</fullName>
    </recommendedName>
</protein>
<proteinExistence type="predicted"/>
<dbReference type="InterPro" id="IPR004136">
    <property type="entry name" value="NMO"/>
</dbReference>
<dbReference type="RefSeq" id="WP_168722048.1">
    <property type="nucleotide sequence ID" value="NZ_JAAXPN010000004.1"/>
</dbReference>
<dbReference type="GO" id="GO:0018580">
    <property type="term" value="F:nitronate monooxygenase activity"/>
    <property type="evidence" value="ECO:0007669"/>
    <property type="project" value="InterPro"/>
</dbReference>
<name>A0A7X6S3N0_9LACO</name>
<evidence type="ECO:0000256" key="5">
    <source>
        <dbReference type="ARBA" id="ARBA00023002"/>
    </source>
</evidence>
<comment type="caution">
    <text evidence="6">The sequence shown here is derived from an EMBL/GenBank/DDBJ whole genome shotgun (WGS) entry which is preliminary data.</text>
</comment>
<dbReference type="PANTHER" id="PTHR32332:SF20">
    <property type="entry name" value="2-NITROPROPANE DIOXYGENASE-LIKE PROTEIN"/>
    <property type="match status" value="1"/>
</dbReference>
<keyword evidence="3" id="KW-0285">Flavoprotein</keyword>
<dbReference type="EMBL" id="JAAXPN010000004">
    <property type="protein sequence ID" value="NKZ24167.1"/>
    <property type="molecule type" value="Genomic_DNA"/>
</dbReference>
<dbReference type="AlphaFoldDB" id="A0A7X6S3N0"/>
<evidence type="ECO:0000256" key="1">
    <source>
        <dbReference type="ARBA" id="ARBA00003535"/>
    </source>
</evidence>
<dbReference type="Proteomes" id="UP000549765">
    <property type="component" value="Unassembled WGS sequence"/>
</dbReference>
<dbReference type="CDD" id="cd04730">
    <property type="entry name" value="NPD_like"/>
    <property type="match status" value="1"/>
</dbReference>
<gene>
    <name evidence="6" type="ORF">HF964_05010</name>
</gene>
<sequence>MKVKELHPFYQELGLKYPIFQGGMAWVADGHLAAAVSEAGGLGIIGSGHFNGEQTREQIRIAKSITSKPFGVNVMLLNRHVNEVLDAIIEEGVSVVTTGAGNPAKHIDRLHAAGIKVIPVVPSVGLAKIMERTGVDAVIAEGLESGGHIGKLTTMALVPQVVDAVNIPVIAAGGIADGRGLAAAQMLGAIGVQMGTRFLTAQESNIHRNYKDAVLKAKDVDTLVTGSYVGHAARVLKNKMSKNFIKFEKAESTKEEPDMEALEQLGNGALRTAVQTGDSEHGSFMAGEVSGMVNDEPTAAEILNRVWSQANELLNNK</sequence>
<evidence type="ECO:0000256" key="2">
    <source>
        <dbReference type="ARBA" id="ARBA00013457"/>
    </source>
</evidence>
<dbReference type="PANTHER" id="PTHR32332">
    <property type="entry name" value="2-NITROPROPANE DIOXYGENASE"/>
    <property type="match status" value="1"/>
</dbReference>
<dbReference type="Gene3D" id="3.20.20.70">
    <property type="entry name" value="Aldolase class I"/>
    <property type="match status" value="1"/>
</dbReference>
<accession>A0A7X6S3N0</accession>
<evidence type="ECO:0000256" key="4">
    <source>
        <dbReference type="ARBA" id="ARBA00022643"/>
    </source>
</evidence>
<keyword evidence="7" id="KW-1185">Reference proteome</keyword>
<organism evidence="6 7">
    <name type="scientific">Periweissella fabalis</name>
    <dbReference type="NCBI Taxonomy" id="1070421"/>
    <lineage>
        <taxon>Bacteria</taxon>
        <taxon>Bacillati</taxon>
        <taxon>Bacillota</taxon>
        <taxon>Bacilli</taxon>
        <taxon>Lactobacillales</taxon>
        <taxon>Lactobacillaceae</taxon>
        <taxon>Periweissella</taxon>
    </lineage>
</organism>
<dbReference type="Pfam" id="PF03060">
    <property type="entry name" value="NMO"/>
    <property type="match status" value="1"/>
</dbReference>
<keyword evidence="4" id="KW-0288">FMN</keyword>